<comment type="catalytic activity">
    <reaction evidence="9 10">
        <text>isopentenyl phosphate + ATP = isopentenyl diphosphate + ADP</text>
        <dbReference type="Rhea" id="RHEA:33963"/>
        <dbReference type="ChEBI" id="CHEBI:30616"/>
        <dbReference type="ChEBI" id="CHEBI:65078"/>
        <dbReference type="ChEBI" id="CHEBI:128769"/>
        <dbReference type="ChEBI" id="CHEBI:456216"/>
        <dbReference type="EC" id="2.7.4.26"/>
    </reaction>
</comment>
<dbReference type="SUPFAM" id="SSF53633">
    <property type="entry name" value="Carbamate kinase-like"/>
    <property type="match status" value="1"/>
</dbReference>
<accession>A0ABD5R8L0</accession>
<evidence type="ECO:0000256" key="2">
    <source>
        <dbReference type="ARBA" id="ARBA00012908"/>
    </source>
</evidence>
<feature type="binding site" evidence="11">
    <location>
        <position position="217"/>
    </location>
    <ligand>
        <name>ATP</name>
        <dbReference type="ChEBI" id="CHEBI:30616"/>
    </ligand>
</feature>
<sequence length="254" mass="25672">MTTVLKLGGSVVTEKDRRETVDDDALSALAEDIAGAAGRATGSGSDAPADLAVVHGGGSFGHYHAEEWGVTTADGTHSATGALAIHEAMKTLNRAVLDSLQSHEVPALPVHPLSVGARDAAGDLTLPLDSTRRLLGEGFVPVLHGDGVAHEGEGVTVLSGDEIVVRLAESLDADRVGLCSTVPGVLDDAGDVIPTIESFDDVATYLGGSDATDVTGGMAGKVQTLLALDAPAYVFGPEGVSEFLAGGSPGTRID</sequence>
<feature type="site" description="Transition state stabilizer" evidence="12">
    <location>
        <position position="15"/>
    </location>
</feature>
<comment type="similarity">
    <text evidence="1 10">Belongs to the isopentenyl phosphate kinase family.</text>
</comment>
<comment type="caution">
    <text evidence="14">The sequence shown here is derived from an EMBL/GenBank/DDBJ whole genome shotgun (WGS) entry which is preliminary data.</text>
</comment>
<keyword evidence="8" id="KW-0414">Isoprene biosynthesis</keyword>
<evidence type="ECO:0000256" key="10">
    <source>
        <dbReference type="PIRNR" id="PIRNR016496"/>
    </source>
</evidence>
<dbReference type="Gene3D" id="3.40.1160.10">
    <property type="entry name" value="Acetylglutamate kinase-like"/>
    <property type="match status" value="1"/>
</dbReference>
<dbReference type="GO" id="GO:0008299">
    <property type="term" value="P:isoprenoid biosynthetic process"/>
    <property type="evidence" value="ECO:0007669"/>
    <property type="project" value="UniProtKB-KW"/>
</dbReference>
<feature type="binding site" evidence="11">
    <location>
        <position position="62"/>
    </location>
    <ligand>
        <name>substrate</name>
    </ligand>
</feature>
<feature type="domain" description="Aspartate/glutamate/uridylate kinase" evidence="13">
    <location>
        <begin position="1"/>
        <end position="226"/>
    </location>
</feature>
<comment type="function">
    <text evidence="10">Catalyzes the phosphorylation of isopentenyl phosphate (IP) to isopentenyl diphosphate (IPP). Functions in an alternate mevalonate (MVA) pathway leading to IPP, a key precursor for the biosynthesis of isoprenoid compounds such as archaeal membrane lipids.</text>
</comment>
<keyword evidence="5 10" id="KW-0547">Nucleotide-binding</keyword>
<evidence type="ECO:0000256" key="8">
    <source>
        <dbReference type="ARBA" id="ARBA00023229"/>
    </source>
</evidence>
<dbReference type="GO" id="GO:0005524">
    <property type="term" value="F:ATP binding"/>
    <property type="evidence" value="ECO:0007669"/>
    <property type="project" value="UniProtKB-KW"/>
</dbReference>
<evidence type="ECO:0000313" key="14">
    <source>
        <dbReference type="EMBL" id="MFC5365997.1"/>
    </source>
</evidence>
<evidence type="ECO:0000313" key="15">
    <source>
        <dbReference type="Proteomes" id="UP001596201"/>
    </source>
</evidence>
<dbReference type="NCBIfam" id="NF040647">
    <property type="entry name" value="IPPK_Arch"/>
    <property type="match status" value="1"/>
</dbReference>
<comment type="subunit">
    <text evidence="10">Homodimer.</text>
</comment>
<dbReference type="PANTHER" id="PTHR43654:SF1">
    <property type="entry name" value="ISOPENTENYL PHOSPHATE KINASE"/>
    <property type="match status" value="1"/>
</dbReference>
<feature type="binding site" evidence="11">
    <location>
        <position position="221"/>
    </location>
    <ligand>
        <name>ATP</name>
        <dbReference type="ChEBI" id="CHEBI:30616"/>
    </ligand>
</feature>
<evidence type="ECO:0000256" key="5">
    <source>
        <dbReference type="ARBA" id="ARBA00022741"/>
    </source>
</evidence>
<dbReference type="Proteomes" id="UP001596201">
    <property type="component" value="Unassembled WGS sequence"/>
</dbReference>
<evidence type="ECO:0000256" key="9">
    <source>
        <dbReference type="ARBA" id="ARBA00049063"/>
    </source>
</evidence>
<evidence type="ECO:0000256" key="12">
    <source>
        <dbReference type="PIRSR" id="PIRSR016496-2"/>
    </source>
</evidence>
<dbReference type="EMBL" id="JBHSKX010000001">
    <property type="protein sequence ID" value="MFC5365997.1"/>
    <property type="molecule type" value="Genomic_DNA"/>
</dbReference>
<dbReference type="GO" id="GO:0102043">
    <property type="term" value="F:isopentenyl phosphate kinase activity"/>
    <property type="evidence" value="ECO:0007669"/>
    <property type="project" value="UniProtKB-EC"/>
</dbReference>
<keyword evidence="4 10" id="KW-0808">Transferase</keyword>
<evidence type="ECO:0000256" key="3">
    <source>
        <dbReference type="ARBA" id="ARBA00017267"/>
    </source>
</evidence>
<gene>
    <name evidence="14" type="ORF">ACFPJ5_03540</name>
</gene>
<keyword evidence="6 10" id="KW-0418">Kinase</keyword>
<dbReference type="GO" id="GO:0016301">
    <property type="term" value="F:kinase activity"/>
    <property type="evidence" value="ECO:0007669"/>
    <property type="project" value="UniProtKB-KW"/>
</dbReference>
<dbReference type="CDD" id="cd04241">
    <property type="entry name" value="AAK_FomA-like"/>
    <property type="match status" value="1"/>
</dbReference>
<dbReference type="EC" id="2.7.4.26" evidence="2 10"/>
<evidence type="ECO:0000256" key="7">
    <source>
        <dbReference type="ARBA" id="ARBA00022840"/>
    </source>
</evidence>
<evidence type="ECO:0000256" key="6">
    <source>
        <dbReference type="ARBA" id="ARBA00022777"/>
    </source>
</evidence>
<dbReference type="InterPro" id="IPR001048">
    <property type="entry name" value="Asp/Glu/Uridylate_kinase"/>
</dbReference>
<protein>
    <recommendedName>
        <fullName evidence="3 10">Isopentenyl phosphate kinase</fullName>
        <shortName evidence="10">IPK</shortName>
        <ecNumber evidence="2 10">2.7.4.26</ecNumber>
    </recommendedName>
</protein>
<evidence type="ECO:0000256" key="1">
    <source>
        <dbReference type="ARBA" id="ARBA00010540"/>
    </source>
</evidence>
<feature type="binding site" evidence="11">
    <location>
        <position position="58"/>
    </location>
    <ligand>
        <name>ATP</name>
        <dbReference type="ChEBI" id="CHEBI:30616"/>
    </ligand>
</feature>
<feature type="binding site" evidence="11">
    <location>
        <begin position="6"/>
        <end position="10"/>
    </location>
    <ligand>
        <name>ATP</name>
        <dbReference type="ChEBI" id="CHEBI:30616"/>
    </ligand>
</feature>
<evidence type="ECO:0000256" key="4">
    <source>
        <dbReference type="ARBA" id="ARBA00022679"/>
    </source>
</evidence>
<dbReference type="Pfam" id="PF00696">
    <property type="entry name" value="AA_kinase"/>
    <property type="match status" value="1"/>
</dbReference>
<dbReference type="RefSeq" id="WP_227228639.1">
    <property type="nucleotide sequence ID" value="NZ_JAJCVJ010000001.1"/>
</dbReference>
<feature type="binding site" evidence="11">
    <location>
        <position position="57"/>
    </location>
    <ligand>
        <name>substrate</name>
    </ligand>
</feature>
<reference evidence="14 15" key="1">
    <citation type="journal article" date="2019" name="Int. J. Syst. Evol. Microbiol.">
        <title>The Global Catalogue of Microorganisms (GCM) 10K type strain sequencing project: providing services to taxonomists for standard genome sequencing and annotation.</title>
        <authorList>
            <consortium name="The Broad Institute Genomics Platform"/>
            <consortium name="The Broad Institute Genome Sequencing Center for Infectious Disease"/>
            <person name="Wu L."/>
            <person name="Ma J."/>
        </authorList>
    </citation>
    <scope>NUCLEOTIDE SEQUENCE [LARGE SCALE GENOMIC DNA]</scope>
    <source>
        <strain evidence="14 15">CGMCC 1.12237</strain>
    </source>
</reference>
<evidence type="ECO:0000259" key="13">
    <source>
        <dbReference type="Pfam" id="PF00696"/>
    </source>
</evidence>
<organism evidence="14 15">
    <name type="scientific">Salinirubrum litoreum</name>
    <dbReference type="NCBI Taxonomy" id="1126234"/>
    <lineage>
        <taxon>Archaea</taxon>
        <taxon>Methanobacteriati</taxon>
        <taxon>Methanobacteriota</taxon>
        <taxon>Stenosarchaea group</taxon>
        <taxon>Halobacteria</taxon>
        <taxon>Halobacteriales</taxon>
        <taxon>Haloferacaceae</taxon>
        <taxon>Salinirubrum</taxon>
    </lineage>
</organism>
<dbReference type="InterPro" id="IPR036393">
    <property type="entry name" value="AceGlu_kinase-like_sf"/>
</dbReference>
<dbReference type="AlphaFoldDB" id="A0ABD5R8L0"/>
<feature type="binding site" evidence="11">
    <location>
        <position position="160"/>
    </location>
    <ligand>
        <name>substrate</name>
    </ligand>
</feature>
<proteinExistence type="inferred from homology"/>
<keyword evidence="15" id="KW-1185">Reference proteome</keyword>
<keyword evidence="7 10" id="KW-0067">ATP-binding</keyword>
<dbReference type="PANTHER" id="PTHR43654">
    <property type="entry name" value="GLUTAMATE 5-KINASE"/>
    <property type="match status" value="1"/>
</dbReference>
<dbReference type="InterPro" id="IPR024192">
    <property type="entry name" value="Fosfomycin_R_FomA-type"/>
</dbReference>
<dbReference type="PIRSF" id="PIRSF016496">
    <property type="entry name" value="Kin_FomA"/>
    <property type="match status" value="1"/>
</dbReference>
<evidence type="ECO:0000256" key="11">
    <source>
        <dbReference type="PIRSR" id="PIRSR016496-1"/>
    </source>
</evidence>
<name>A0ABD5R8L0_9EURY</name>